<feature type="compositionally biased region" description="Polar residues" evidence="2">
    <location>
        <begin position="142"/>
        <end position="156"/>
    </location>
</feature>
<feature type="compositionally biased region" description="Basic and acidic residues" evidence="2">
    <location>
        <begin position="521"/>
        <end position="533"/>
    </location>
</feature>
<evidence type="ECO:0000313" key="4">
    <source>
        <dbReference type="Proteomes" id="UP000626109"/>
    </source>
</evidence>
<feature type="region of interest" description="Disordered" evidence="2">
    <location>
        <begin position="2129"/>
        <end position="2193"/>
    </location>
</feature>
<protein>
    <recommendedName>
        <fullName evidence="5">WW domain-containing protein</fullName>
    </recommendedName>
</protein>
<evidence type="ECO:0008006" key="5">
    <source>
        <dbReference type="Google" id="ProtNLM"/>
    </source>
</evidence>
<keyword evidence="1" id="KW-0175">Coiled coil</keyword>
<feature type="compositionally biased region" description="Low complexity" evidence="2">
    <location>
        <begin position="157"/>
        <end position="183"/>
    </location>
</feature>
<feature type="region of interest" description="Disordered" evidence="2">
    <location>
        <begin position="1574"/>
        <end position="1605"/>
    </location>
</feature>
<feature type="region of interest" description="Disordered" evidence="2">
    <location>
        <begin position="258"/>
        <end position="278"/>
    </location>
</feature>
<evidence type="ECO:0000313" key="3">
    <source>
        <dbReference type="EMBL" id="CAE8728729.1"/>
    </source>
</evidence>
<feature type="coiled-coil region" evidence="1">
    <location>
        <begin position="1926"/>
        <end position="1960"/>
    </location>
</feature>
<feature type="region of interest" description="Disordered" evidence="2">
    <location>
        <begin position="1509"/>
        <end position="1534"/>
    </location>
</feature>
<organism evidence="3 4">
    <name type="scientific">Polarella glacialis</name>
    <name type="common">Dinoflagellate</name>
    <dbReference type="NCBI Taxonomy" id="89957"/>
    <lineage>
        <taxon>Eukaryota</taxon>
        <taxon>Sar</taxon>
        <taxon>Alveolata</taxon>
        <taxon>Dinophyceae</taxon>
        <taxon>Suessiales</taxon>
        <taxon>Suessiaceae</taxon>
        <taxon>Polarella</taxon>
    </lineage>
</organism>
<feature type="compositionally biased region" description="Low complexity" evidence="2">
    <location>
        <begin position="1406"/>
        <end position="1425"/>
    </location>
</feature>
<feature type="compositionally biased region" description="Low complexity" evidence="2">
    <location>
        <begin position="1728"/>
        <end position="1756"/>
    </location>
</feature>
<comment type="caution">
    <text evidence="3">The sequence shown here is derived from an EMBL/GenBank/DDBJ whole genome shotgun (WGS) entry which is preliminary data.</text>
</comment>
<feature type="region of interest" description="Disordered" evidence="2">
    <location>
        <begin position="496"/>
        <end position="571"/>
    </location>
</feature>
<feature type="compositionally biased region" description="Basic and acidic residues" evidence="2">
    <location>
        <begin position="744"/>
        <end position="758"/>
    </location>
</feature>
<feature type="compositionally biased region" description="Low complexity" evidence="2">
    <location>
        <begin position="213"/>
        <end position="230"/>
    </location>
</feature>
<feature type="compositionally biased region" description="Polar residues" evidence="2">
    <location>
        <begin position="1685"/>
        <end position="1701"/>
    </location>
</feature>
<feature type="region of interest" description="Disordered" evidence="2">
    <location>
        <begin position="949"/>
        <end position="1013"/>
    </location>
</feature>
<reference evidence="3" key="1">
    <citation type="submission" date="2021-02" db="EMBL/GenBank/DDBJ databases">
        <authorList>
            <person name="Dougan E. K."/>
            <person name="Rhodes N."/>
            <person name="Thang M."/>
            <person name="Chan C."/>
        </authorList>
    </citation>
    <scope>NUCLEOTIDE SEQUENCE</scope>
</reference>
<feature type="compositionally biased region" description="Low complexity" evidence="2">
    <location>
        <begin position="111"/>
        <end position="141"/>
    </location>
</feature>
<feature type="compositionally biased region" description="Basic and acidic residues" evidence="2">
    <location>
        <begin position="978"/>
        <end position="995"/>
    </location>
</feature>
<feature type="region of interest" description="Disordered" evidence="2">
    <location>
        <begin position="1247"/>
        <end position="1309"/>
    </location>
</feature>
<feature type="compositionally biased region" description="Polar residues" evidence="2">
    <location>
        <begin position="76"/>
        <end position="102"/>
    </location>
</feature>
<feature type="compositionally biased region" description="Polar residues" evidence="2">
    <location>
        <begin position="1247"/>
        <end position="1260"/>
    </location>
</feature>
<evidence type="ECO:0000256" key="2">
    <source>
        <dbReference type="SAM" id="MobiDB-lite"/>
    </source>
</evidence>
<proteinExistence type="predicted"/>
<feature type="compositionally biased region" description="Low complexity" evidence="2">
    <location>
        <begin position="955"/>
        <end position="977"/>
    </location>
</feature>
<feature type="compositionally biased region" description="Low complexity" evidence="2">
    <location>
        <begin position="2166"/>
        <end position="2177"/>
    </location>
</feature>
<name>A0A813LFP1_POLGL</name>
<feature type="compositionally biased region" description="Low complexity" evidence="2">
    <location>
        <begin position="538"/>
        <end position="554"/>
    </location>
</feature>
<dbReference type="Proteomes" id="UP000626109">
    <property type="component" value="Unassembled WGS sequence"/>
</dbReference>
<dbReference type="PANTHER" id="PTHR42264">
    <property type="entry name" value="EPHRIN_REC_LIKE DOMAIN-CONTAINING PROTEIN"/>
    <property type="match status" value="1"/>
</dbReference>
<feature type="compositionally biased region" description="Low complexity" evidence="2">
    <location>
        <begin position="1350"/>
        <end position="1370"/>
    </location>
</feature>
<feature type="compositionally biased region" description="Low complexity" evidence="2">
    <location>
        <begin position="1702"/>
        <end position="1716"/>
    </location>
</feature>
<dbReference type="EMBL" id="CAJNNW010035594">
    <property type="protein sequence ID" value="CAE8728729.1"/>
    <property type="molecule type" value="Genomic_DNA"/>
</dbReference>
<feature type="compositionally biased region" description="Basic and acidic residues" evidence="2">
    <location>
        <begin position="1521"/>
        <end position="1534"/>
    </location>
</feature>
<feature type="region of interest" description="Disordered" evidence="2">
    <location>
        <begin position="732"/>
        <end position="758"/>
    </location>
</feature>
<evidence type="ECO:0000256" key="1">
    <source>
        <dbReference type="SAM" id="Coils"/>
    </source>
</evidence>
<feature type="compositionally biased region" description="Low complexity" evidence="2">
    <location>
        <begin position="1264"/>
        <end position="1278"/>
    </location>
</feature>
<feature type="compositionally biased region" description="Polar residues" evidence="2">
    <location>
        <begin position="22"/>
        <end position="35"/>
    </location>
</feature>
<feature type="region of interest" description="Disordered" evidence="2">
    <location>
        <begin position="1349"/>
        <end position="1425"/>
    </location>
</feature>
<feature type="region of interest" description="Disordered" evidence="2">
    <location>
        <begin position="874"/>
        <end position="908"/>
    </location>
</feature>
<accession>A0A813LFP1</accession>
<feature type="compositionally biased region" description="Polar residues" evidence="2">
    <location>
        <begin position="1656"/>
        <end position="1673"/>
    </location>
</feature>
<feature type="compositionally biased region" description="Low complexity" evidence="2">
    <location>
        <begin position="1384"/>
        <end position="1397"/>
    </location>
</feature>
<feature type="compositionally biased region" description="Low complexity" evidence="2">
    <location>
        <begin position="1000"/>
        <end position="1013"/>
    </location>
</feature>
<sequence>MHGLAARVSRSLGLGLGRKQGVAQQQGSTAQSEGSSAVPLPARQSDLSTGSRRSRSRSSSRQGSGPSNPDSKHVHSNNPRDTPSDRNGASNVGSTSAHQVSQARCPDDMINTSTANSDNNTNNDNNNNNNSNNNDNNTANSGSHGAEQNVTDFTETNIINNNNHNNSNNNYNNNNSSNNNISIAQSAAACSRDESAPTSSAGQNMACPPPPQQQQQQQPPHQQQQQQQQQQPPPVAGSAGSSQRLPLEQTTTMPAAATTTATNPNNKEQQQTATKQQTTIINKEDWTLEERAIYVASIRPSNNNNNNNSNNNSRKPLPASVQQFLCDVLNEASMPAPWVIVRDARGTSPTGALPGDIPWLFWISPRVAWNACDEECDLAVRQLHALLTDEAHAELGNWFSVAPEGETEYYYHCESMATMRDHPNEVILPLFRCKLAALGKLIRPEYVSQLRLLDGTASLSASTKTAKARTPDIVSLSARQARTAAAIERLTMDSCSDAASDTGSRLGHSGTGTGTGSLKDQSQDRQFEVKSDQQESSQPLEHLPLQQPDDQQTDQPHHQEQQKTQFESASASASNILAKASVLEQTPGTSVLAQTARRSTMGRDPGLPIKRWMSPEKYAQFLGLRLKEPFASDRYIFEVLTPVFNLELPLPWRVQHDGHRVFFVHTGAVPPITSWEHPMRALHTELITLMRNSSDGAKVRKARLRPAMQGLLRKLSAGSIGLQVFGDWSPVQTSPSPDDQGFLFEDKQSGKKRRDDPKFARDNSFCDIFPMSEDSIWTTASQVALAVVQSALQTQVGSQGKDQQEEESTHVKEEVFTQLFVDGASVNLLCTGQEHEVGVERGQKVIEEASIVEPDTGQKHQSEEDFLQREILENPQAGAVPEQTAAPAEGLKEQKQEQEASDGSKQVDAGDDVLQNAELGSGNVQEEQLEEDGSQAQNHQVLASELVQATRADSQQGQQETEQQEGASGRAAKQGAAAERREGLVAEPQEKHTELGLKSQEQAAELPELPEPSSQLHLLSDTVSTKEQSSCVAEPCKVRSSTLKVHRSRLRSAIVPRALSLRHGQRQRRLPGRAKGLAGGNELRCMEASLRQEALLRAMQQEATALSLREELCRERERLCQEMQIREEQDERRTRQERSEWSEWQAQQMLSLSNLQEAMNEKAVTSLQHQVSTEAVSAVSAASETQAAEGAKEGVPPSVSITMEQESKPTDAAAVEVFVASATSLSSPLTPLPRSLDVSLQDATASTVVPDSVPSLSQASDADGPLLLGEPGEPPRLGATSLSTYNNNSSNNNNKQSRAEAVTTTTTATTTPTITATTCCSAPPRLGHQPASTHWLPCQASQALDGSCSNNNNHKNNNNQNNNNNNNNINCSGSPAGVLREPRGPQQRPSRSPCRSSASLLTQEPHNNINNNNNNNNNNNHININSHEGHAAYKPQHRQPQNAPPSLNSLQVEHCHGVKVQPPCEQLQVGSSPDGFAATMEQPEPEFQDLPSGPAGRAEMVLGVKLAGPLPDPALGSSEATWHRPESEPFRERPGEELAVELRRQWEASESMYQSMKEQLTDFRQALESIRAVEEVAPPSRSMPWHTSGLRGEAEQTDEEEDHNEALLRELRQSLKLQRASIREANACTEEAMQKQVEEVLAATTSLAQHSPEVQPRTSPTSPSQQRALQQPKQHLGHIHEQHNSPEQYIPQQQPQLRLSKSQPEQQHSLQLQQQECLRHHNSTDTGNSNNSNDNDNSNNNNNNNSSSNNNNNSNSIPEQAKQDPKLDTSSDEEAYSTPRGSDIEGSERARPMFASAPAASVAAAVAAVTKASRREFEAEVQEALSRQRAELLEASRLQVTEALSPVRAQVEEVQRRCAEDVAAAWATEQQARDELTAELARFRNTEVECQLASALAEQRQSQVSEAMESLRLQVKKDDARERKLRDQKSREEKTAEVKLAKTEEQQRLAYEERRRLEKELADQREVELRRCEGEMRLQLEIQAEHRELRWKAEHRELEFKAEMKQMRWQADWQAVRHLEESNLLGHPPGSVDGLGKTLNGAESLQDPGNLPSLPRSRSRVAEALFGAIAASQDAQPRGDTGTGELFPRPSYKAIWNESATQVCQEPAPAKSRIDSQLAERVAADLEDLSQPGHNPQDVEDPQSKHSFAGAAGGRRPSEKEEGKGSSYLSLSTASRSPAAAWSGGGKRPRSAVLGPRAVYTRASPWVPGGNQAASYKKVAVHASKWCADSSERRLAGKVGRG</sequence>
<feature type="region of interest" description="Disordered" evidence="2">
    <location>
        <begin position="1648"/>
        <end position="1788"/>
    </location>
</feature>
<feature type="region of interest" description="Disordered" evidence="2">
    <location>
        <begin position="1"/>
        <end position="245"/>
    </location>
</feature>
<gene>
    <name evidence="3" type="ORF">PGLA2088_LOCUS45215</name>
</gene>